<dbReference type="GO" id="GO:0005524">
    <property type="term" value="F:ATP binding"/>
    <property type="evidence" value="ECO:0007669"/>
    <property type="project" value="UniProtKB-KW"/>
</dbReference>
<protein>
    <submittedName>
        <fullName evidence="3">ATP-binding protein</fullName>
    </submittedName>
</protein>
<keyword evidence="3" id="KW-0067">ATP-binding</keyword>
<feature type="domain" description="DUF4143" evidence="2">
    <location>
        <begin position="198"/>
        <end position="361"/>
    </location>
</feature>
<dbReference type="Pfam" id="PF13173">
    <property type="entry name" value="AAA_14"/>
    <property type="match status" value="1"/>
</dbReference>
<dbReference type="PANTHER" id="PTHR43566">
    <property type="entry name" value="CONSERVED PROTEIN"/>
    <property type="match status" value="1"/>
</dbReference>
<dbReference type="InterPro" id="IPR025420">
    <property type="entry name" value="DUF4143"/>
</dbReference>
<dbReference type="Proteomes" id="UP000759246">
    <property type="component" value="Unassembled WGS sequence"/>
</dbReference>
<evidence type="ECO:0000313" key="3">
    <source>
        <dbReference type="EMBL" id="MBF0966778.1"/>
    </source>
</evidence>
<proteinExistence type="predicted"/>
<accession>A0A929WWF8</accession>
<keyword evidence="3" id="KW-0547">Nucleotide-binding</keyword>
<reference evidence="3" key="1">
    <citation type="submission" date="2020-04" db="EMBL/GenBank/DDBJ databases">
        <title>Deep metagenomics examines the oral microbiome during advanced dental caries in children, revealing novel taxa and co-occurrences with host molecules.</title>
        <authorList>
            <person name="Baker J.L."/>
            <person name="Morton J.T."/>
            <person name="Dinis M."/>
            <person name="Alvarez R."/>
            <person name="Tran N.C."/>
            <person name="Knight R."/>
            <person name="Edlund A."/>
        </authorList>
    </citation>
    <scope>NUCLEOTIDE SEQUENCE</scope>
    <source>
        <strain evidence="3">JCVI_30_bin.13</strain>
    </source>
</reference>
<organism evidence="3 4">
    <name type="scientific">Actinomyces bouchesdurhonensis</name>
    <dbReference type="NCBI Taxonomy" id="1852361"/>
    <lineage>
        <taxon>Bacteria</taxon>
        <taxon>Bacillati</taxon>
        <taxon>Actinomycetota</taxon>
        <taxon>Actinomycetes</taxon>
        <taxon>Actinomycetales</taxon>
        <taxon>Actinomycetaceae</taxon>
        <taxon>Actinomyces</taxon>
    </lineage>
</organism>
<dbReference type="Pfam" id="PF13635">
    <property type="entry name" value="DUF4143"/>
    <property type="match status" value="1"/>
</dbReference>
<dbReference type="PANTHER" id="PTHR43566:SF2">
    <property type="entry name" value="DUF4143 DOMAIN-CONTAINING PROTEIN"/>
    <property type="match status" value="1"/>
</dbReference>
<name>A0A929WWF8_9ACTO</name>
<evidence type="ECO:0000259" key="1">
    <source>
        <dbReference type="Pfam" id="PF13173"/>
    </source>
</evidence>
<evidence type="ECO:0000259" key="2">
    <source>
        <dbReference type="Pfam" id="PF13635"/>
    </source>
</evidence>
<sequence>MYRSRILDRSVESALRTSGGVLIDGVRASGKTQTGRHHAASVVILDDGSPSVAAALQVDPRLLLEGETPRLVDEWQLAPELWNTARHEIDRRGMKGQFIFTGSSVPAQDAMRHSGAHRFVRLRMRPMTLEERGLGVGTVSLGGLFDGDLPTPALTSPMDVPTMLSALVHGGWPADLDLAEKDAQRNLRAYLEDVAVSDIARLDDEPRRNPRTVTALLRSLARNLSSELKLTTIAADMRGVGDIQPRTVSGYIGSLERIFLVEEQDAWSPQIRSKTAIRSASKVHFVDPALAAAALGASSRKLLADLNTAGLWFESMVVQHLRTYMQELGGQVMHYRDKAGREVDVIVELPDGRWGAIEVKLGQPAIPAGAKSLMRFLEVVDVERMGVPSFAAVVTADGPTMTLEGGVTTFSLAALTAS</sequence>
<feature type="domain" description="AAA" evidence="1">
    <location>
        <begin position="21"/>
        <end position="131"/>
    </location>
</feature>
<evidence type="ECO:0000313" key="4">
    <source>
        <dbReference type="Proteomes" id="UP000759246"/>
    </source>
</evidence>
<comment type="caution">
    <text evidence="3">The sequence shown here is derived from an EMBL/GenBank/DDBJ whole genome shotgun (WGS) entry which is preliminary data.</text>
</comment>
<dbReference type="AlphaFoldDB" id="A0A929WWF8"/>
<dbReference type="OrthoDB" id="128089at2"/>
<dbReference type="RefSeq" id="WP_073982896.1">
    <property type="nucleotide sequence ID" value="NZ_CBDFBV010000040.1"/>
</dbReference>
<gene>
    <name evidence="3" type="ORF">HXK09_06440</name>
</gene>
<dbReference type="InterPro" id="IPR041682">
    <property type="entry name" value="AAA_14"/>
</dbReference>
<dbReference type="EMBL" id="JABZGF010000199">
    <property type="protein sequence ID" value="MBF0966778.1"/>
    <property type="molecule type" value="Genomic_DNA"/>
</dbReference>